<dbReference type="EMBL" id="JBGBZJ010000003">
    <property type="protein sequence ID" value="MEY9457051.1"/>
    <property type="molecule type" value="Genomic_DNA"/>
</dbReference>
<evidence type="ECO:0000313" key="1">
    <source>
        <dbReference type="EMBL" id="MEY9457051.1"/>
    </source>
</evidence>
<reference evidence="1 2" key="1">
    <citation type="submission" date="2024-07" db="EMBL/GenBank/DDBJ databases">
        <title>Genomic Encyclopedia of Type Strains, Phase V (KMG-V): Genome sequencing to study the core and pangenomes of soil and plant-associated prokaryotes.</title>
        <authorList>
            <person name="Whitman W."/>
        </authorList>
    </citation>
    <scope>NUCLEOTIDE SEQUENCE [LARGE SCALE GENOMIC DNA]</scope>
    <source>
        <strain evidence="1 2">USDA 152</strain>
    </source>
</reference>
<organism evidence="1 2">
    <name type="scientific">Bradyrhizobium ottawaense</name>
    <dbReference type="NCBI Taxonomy" id="931866"/>
    <lineage>
        <taxon>Bacteria</taxon>
        <taxon>Pseudomonadati</taxon>
        <taxon>Pseudomonadota</taxon>
        <taxon>Alphaproteobacteria</taxon>
        <taxon>Hyphomicrobiales</taxon>
        <taxon>Nitrobacteraceae</taxon>
        <taxon>Bradyrhizobium</taxon>
    </lineage>
</organism>
<gene>
    <name evidence="1" type="ORF">ABIG07_005999</name>
</gene>
<dbReference type="Proteomes" id="UP001565369">
    <property type="component" value="Unassembled WGS sequence"/>
</dbReference>
<evidence type="ECO:0000313" key="2">
    <source>
        <dbReference type="Proteomes" id="UP001565369"/>
    </source>
</evidence>
<keyword evidence="2" id="KW-1185">Reference proteome</keyword>
<comment type="caution">
    <text evidence="1">The sequence shown here is derived from an EMBL/GenBank/DDBJ whole genome shotgun (WGS) entry which is preliminary data.</text>
</comment>
<sequence>MSHMDVLQISIAAMPFLLALTSRTGKVIVPCLLTSIFTVLLGGEPHRAVVAWCVGMLIAAVALRERLRTG</sequence>
<accession>A0ABV4G1R7</accession>
<protein>
    <submittedName>
        <fullName evidence="1">Uncharacterized protein</fullName>
    </submittedName>
</protein>
<name>A0ABV4G1R7_9BRAD</name>
<proteinExistence type="predicted"/>